<evidence type="ECO:0000259" key="7">
    <source>
        <dbReference type="Pfam" id="PF02108"/>
    </source>
</evidence>
<keyword evidence="3" id="KW-0813">Transport</keyword>
<name>A0A511YZJ6_9CELL</name>
<feature type="domain" description="Flagellar assembly protein FliH/Type III secretion system HrpE" evidence="7">
    <location>
        <begin position="70"/>
        <end position="190"/>
    </location>
</feature>
<evidence type="ECO:0000256" key="3">
    <source>
        <dbReference type="ARBA" id="ARBA00022448"/>
    </source>
</evidence>
<dbReference type="PANTHER" id="PTHR34982:SF1">
    <property type="entry name" value="FLAGELLAR ASSEMBLY PROTEIN FLIH"/>
    <property type="match status" value="1"/>
</dbReference>
<dbReference type="Proteomes" id="UP000321484">
    <property type="component" value="Unassembled WGS sequence"/>
</dbReference>
<evidence type="ECO:0000256" key="6">
    <source>
        <dbReference type="ARBA" id="ARBA00023225"/>
    </source>
</evidence>
<comment type="caution">
    <text evidence="8">The sequence shown here is derived from an EMBL/GenBank/DDBJ whole genome shotgun (WGS) entry which is preliminary data.</text>
</comment>
<accession>A0A511YZJ6</accession>
<comment type="function">
    <text evidence="1">Needed for flagellar regrowth and assembly.</text>
</comment>
<evidence type="ECO:0000256" key="5">
    <source>
        <dbReference type="ARBA" id="ARBA00022927"/>
    </source>
</evidence>
<evidence type="ECO:0000256" key="2">
    <source>
        <dbReference type="ARBA" id="ARBA00006602"/>
    </source>
</evidence>
<evidence type="ECO:0000313" key="8">
    <source>
        <dbReference type="EMBL" id="GEN80625.1"/>
    </source>
</evidence>
<dbReference type="AlphaFoldDB" id="A0A511YZJ6"/>
<dbReference type="EMBL" id="BJYK01000008">
    <property type="protein sequence ID" value="GEN80625.1"/>
    <property type="molecule type" value="Genomic_DNA"/>
</dbReference>
<dbReference type="InterPro" id="IPR018035">
    <property type="entry name" value="Flagellar_FliH/T3SS_HrpE"/>
</dbReference>
<comment type="similarity">
    <text evidence="2">Belongs to the FliH family.</text>
</comment>
<proteinExistence type="inferred from homology"/>
<keyword evidence="4" id="KW-1005">Bacterial flagellum biogenesis</keyword>
<protein>
    <recommendedName>
        <fullName evidence="7">Flagellar assembly protein FliH/Type III secretion system HrpE domain-containing protein</fullName>
    </recommendedName>
</protein>
<dbReference type="GO" id="GO:0015031">
    <property type="term" value="P:protein transport"/>
    <property type="evidence" value="ECO:0007669"/>
    <property type="project" value="UniProtKB-KW"/>
</dbReference>
<dbReference type="RefSeq" id="WP_186814551.1">
    <property type="nucleotide sequence ID" value="NZ_BJYK01000008.1"/>
</dbReference>
<keyword evidence="9" id="KW-1185">Reference proteome</keyword>
<sequence length="200" mass="20506">MSPDARAATRFTPAPISVDHRVDGERAGYAAGWVAGARAAAEAAAEAEVRRAEDARRAQAARDDQVAAAVEVLAQAAARLASRAAADEAHLRGVLQAAALELAEAVLRRELRTGPESARELLARALAMTDGAPGAVLHVHPADARLVAEAGAVLPDGVTLVGDPRLAPGDVVVEDATGALDGRIRTALERARAALGEDLS</sequence>
<organism evidence="8 9">
    <name type="scientific">Actinotalea fermentans</name>
    <dbReference type="NCBI Taxonomy" id="43671"/>
    <lineage>
        <taxon>Bacteria</taxon>
        <taxon>Bacillati</taxon>
        <taxon>Actinomycetota</taxon>
        <taxon>Actinomycetes</taxon>
        <taxon>Micrococcales</taxon>
        <taxon>Cellulomonadaceae</taxon>
        <taxon>Actinotalea</taxon>
    </lineage>
</organism>
<gene>
    <name evidence="8" type="ORF">AFE02nite_23590</name>
</gene>
<keyword evidence="5" id="KW-0653">Protein transport</keyword>
<evidence type="ECO:0000313" key="9">
    <source>
        <dbReference type="Proteomes" id="UP000321484"/>
    </source>
</evidence>
<dbReference type="InterPro" id="IPR051472">
    <property type="entry name" value="T3SS_Stator/FliH"/>
</dbReference>
<dbReference type="PANTHER" id="PTHR34982">
    <property type="entry name" value="YOP PROTEINS TRANSLOCATION PROTEIN L"/>
    <property type="match status" value="1"/>
</dbReference>
<evidence type="ECO:0000256" key="1">
    <source>
        <dbReference type="ARBA" id="ARBA00003041"/>
    </source>
</evidence>
<dbReference type="Pfam" id="PF02108">
    <property type="entry name" value="FliH"/>
    <property type="match status" value="1"/>
</dbReference>
<keyword evidence="6" id="KW-1006">Bacterial flagellum protein export</keyword>
<dbReference type="GO" id="GO:0044781">
    <property type="term" value="P:bacterial-type flagellum organization"/>
    <property type="evidence" value="ECO:0007669"/>
    <property type="project" value="UniProtKB-KW"/>
</dbReference>
<dbReference type="GO" id="GO:0005829">
    <property type="term" value="C:cytosol"/>
    <property type="evidence" value="ECO:0007669"/>
    <property type="project" value="TreeGrafter"/>
</dbReference>
<reference evidence="8 9" key="1">
    <citation type="submission" date="2019-07" db="EMBL/GenBank/DDBJ databases">
        <title>Whole genome shotgun sequence of Actinotalea fermentans NBRC 105374.</title>
        <authorList>
            <person name="Hosoyama A."/>
            <person name="Uohara A."/>
            <person name="Ohji S."/>
            <person name="Ichikawa N."/>
        </authorList>
    </citation>
    <scope>NUCLEOTIDE SEQUENCE [LARGE SCALE GENOMIC DNA]</scope>
    <source>
        <strain evidence="8 9">NBRC 105374</strain>
    </source>
</reference>
<evidence type="ECO:0000256" key="4">
    <source>
        <dbReference type="ARBA" id="ARBA00022795"/>
    </source>
</evidence>